<evidence type="ECO:0000313" key="8">
    <source>
        <dbReference type="Proteomes" id="UP000785679"/>
    </source>
</evidence>
<feature type="domain" description="Tyrosine-protein phosphatase" evidence="5">
    <location>
        <begin position="45"/>
        <end position="185"/>
    </location>
</feature>
<evidence type="ECO:0000259" key="6">
    <source>
        <dbReference type="PROSITE" id="PS50056"/>
    </source>
</evidence>
<dbReference type="CDD" id="cd14498">
    <property type="entry name" value="DSP"/>
    <property type="match status" value="1"/>
</dbReference>
<dbReference type="GO" id="GO:0005737">
    <property type="term" value="C:cytoplasm"/>
    <property type="evidence" value="ECO:0007669"/>
    <property type="project" value="TreeGrafter"/>
</dbReference>
<evidence type="ECO:0000313" key="7">
    <source>
        <dbReference type="EMBL" id="TNV75420.1"/>
    </source>
</evidence>
<dbReference type="PROSITE" id="PS50054">
    <property type="entry name" value="TYR_PHOSPHATASE_DUAL"/>
    <property type="match status" value="1"/>
</dbReference>
<dbReference type="GO" id="GO:0004725">
    <property type="term" value="F:protein tyrosine phosphatase activity"/>
    <property type="evidence" value="ECO:0007669"/>
    <property type="project" value="UniProtKB-EC"/>
</dbReference>
<dbReference type="InterPro" id="IPR000340">
    <property type="entry name" value="Dual-sp_phosphatase_cat-dom"/>
</dbReference>
<dbReference type="PANTHER" id="PTHR10159:SF519">
    <property type="entry name" value="DUAL SPECIFICITY PROTEIN PHOSPHATASE MPK3"/>
    <property type="match status" value="1"/>
</dbReference>
<dbReference type="PROSITE" id="PS50056">
    <property type="entry name" value="TYR_PHOSPHATASE_2"/>
    <property type="match status" value="1"/>
</dbReference>
<accession>A0A8J8NJ56</accession>
<dbReference type="OrthoDB" id="311335at2759"/>
<dbReference type="InterPro" id="IPR000387">
    <property type="entry name" value="Tyr_Pase_dom"/>
</dbReference>
<evidence type="ECO:0000256" key="1">
    <source>
        <dbReference type="ARBA" id="ARBA00008601"/>
    </source>
</evidence>
<gene>
    <name evidence="7" type="ORF">FGO68_gene16108</name>
</gene>
<dbReference type="InterPro" id="IPR016130">
    <property type="entry name" value="Tyr_Pase_AS"/>
</dbReference>
<feature type="domain" description="Tyrosine specific protein phosphatases" evidence="6">
    <location>
        <begin position="104"/>
        <end position="164"/>
    </location>
</feature>
<proteinExistence type="inferred from homology"/>
<sequence>MQEAQLTCISCSTSFPPPSLNKDLPVCPTCFTSSLEVYRASITFKPADHILDNVYLGPEGAAIDLDYLKANNIDRIVVAAHHTEARFPLDLEYLKLDIDDSPTEDLMPHFGPVLAFIQKNPHTNVLVHCASGISRSATFVIAYVMKAGGMEYEKARDFVASKRPCVHPNSGFQKQLERLGEMFSMMRK</sequence>
<evidence type="ECO:0000259" key="5">
    <source>
        <dbReference type="PROSITE" id="PS50054"/>
    </source>
</evidence>
<organism evidence="7 8">
    <name type="scientific">Halteria grandinella</name>
    <dbReference type="NCBI Taxonomy" id="5974"/>
    <lineage>
        <taxon>Eukaryota</taxon>
        <taxon>Sar</taxon>
        <taxon>Alveolata</taxon>
        <taxon>Ciliophora</taxon>
        <taxon>Intramacronucleata</taxon>
        <taxon>Spirotrichea</taxon>
        <taxon>Stichotrichia</taxon>
        <taxon>Sporadotrichida</taxon>
        <taxon>Halteriidae</taxon>
        <taxon>Halteria</taxon>
    </lineage>
</organism>
<reference evidence="7" key="1">
    <citation type="submission" date="2019-06" db="EMBL/GenBank/DDBJ databases">
        <authorList>
            <person name="Zheng W."/>
        </authorList>
    </citation>
    <scope>NUCLEOTIDE SEQUENCE</scope>
    <source>
        <strain evidence="7">QDHG01</strain>
    </source>
</reference>
<comment type="caution">
    <text evidence="7">The sequence shown here is derived from an EMBL/GenBank/DDBJ whole genome shotgun (WGS) entry which is preliminary data.</text>
</comment>
<dbReference type="AlphaFoldDB" id="A0A8J8NJ56"/>
<name>A0A8J8NJ56_HALGN</name>
<dbReference type="SMART" id="SM00195">
    <property type="entry name" value="DSPc"/>
    <property type="match status" value="1"/>
</dbReference>
<dbReference type="PANTHER" id="PTHR10159">
    <property type="entry name" value="DUAL SPECIFICITY PROTEIN PHOSPHATASE"/>
    <property type="match status" value="1"/>
</dbReference>
<evidence type="ECO:0000256" key="4">
    <source>
        <dbReference type="ARBA" id="ARBA00022912"/>
    </source>
</evidence>
<dbReference type="InterPro" id="IPR020422">
    <property type="entry name" value="TYR_PHOSPHATASE_DUAL_dom"/>
</dbReference>
<dbReference type="EMBL" id="RRYP01015632">
    <property type="protein sequence ID" value="TNV75420.1"/>
    <property type="molecule type" value="Genomic_DNA"/>
</dbReference>
<keyword evidence="3" id="KW-0378">Hydrolase</keyword>
<dbReference type="SUPFAM" id="SSF52799">
    <property type="entry name" value="(Phosphotyrosine protein) phosphatases II"/>
    <property type="match status" value="1"/>
</dbReference>
<evidence type="ECO:0000256" key="3">
    <source>
        <dbReference type="ARBA" id="ARBA00022801"/>
    </source>
</evidence>
<keyword evidence="4" id="KW-0904">Protein phosphatase</keyword>
<dbReference type="GO" id="GO:0043409">
    <property type="term" value="P:negative regulation of MAPK cascade"/>
    <property type="evidence" value="ECO:0007669"/>
    <property type="project" value="TreeGrafter"/>
</dbReference>
<dbReference type="Proteomes" id="UP000785679">
    <property type="component" value="Unassembled WGS sequence"/>
</dbReference>
<evidence type="ECO:0000256" key="2">
    <source>
        <dbReference type="ARBA" id="ARBA00013064"/>
    </source>
</evidence>
<comment type="similarity">
    <text evidence="1">Belongs to the protein-tyrosine phosphatase family. Non-receptor class dual specificity subfamily.</text>
</comment>
<protein>
    <recommendedName>
        <fullName evidence="2">protein-tyrosine-phosphatase</fullName>
        <ecNumber evidence="2">3.1.3.48</ecNumber>
    </recommendedName>
</protein>
<keyword evidence="8" id="KW-1185">Reference proteome</keyword>
<dbReference type="Gene3D" id="3.90.190.10">
    <property type="entry name" value="Protein tyrosine phosphatase superfamily"/>
    <property type="match status" value="1"/>
</dbReference>
<dbReference type="InterPro" id="IPR029021">
    <property type="entry name" value="Prot-tyrosine_phosphatase-like"/>
</dbReference>
<dbReference type="PROSITE" id="PS00383">
    <property type="entry name" value="TYR_PHOSPHATASE_1"/>
    <property type="match status" value="1"/>
</dbReference>
<dbReference type="Pfam" id="PF00782">
    <property type="entry name" value="DSPc"/>
    <property type="match status" value="1"/>
</dbReference>
<dbReference type="EC" id="3.1.3.48" evidence="2"/>